<sequence length="201" mass="22453">MSAKNKLQEIYQKRQLALPVYETVRVNDHWRSTVTLCDNRTFVGEEATKKSVAESNVAQIALKAIPQERDESPQALSQIPLRELSRLCQDSKTIVLIDVENIPQSLESSFPSDVKVIGVVGHCSSVAKKSFPFHKYVVRSALRDAADHSLSFLAGFLASTSGEETKFILVSRDHFAEITAFNLRSQGFQAHHVTGMFDNIF</sequence>
<dbReference type="SUPFAM" id="SSF54768">
    <property type="entry name" value="dsRNA-binding domain-like"/>
    <property type="match status" value="1"/>
</dbReference>
<evidence type="ECO:0000259" key="1">
    <source>
        <dbReference type="SMART" id="SM00358"/>
    </source>
</evidence>
<dbReference type="EMBL" id="MN738877">
    <property type="protein sequence ID" value="QHT29438.1"/>
    <property type="molecule type" value="Genomic_DNA"/>
</dbReference>
<dbReference type="Pfam" id="PF00035">
    <property type="entry name" value="dsrm"/>
    <property type="match status" value="1"/>
</dbReference>
<feature type="domain" description="DRBM" evidence="1">
    <location>
        <begin position="3"/>
        <end position="66"/>
    </location>
</feature>
<dbReference type="AlphaFoldDB" id="A0A6C0EK98"/>
<dbReference type="SMART" id="SM00358">
    <property type="entry name" value="DSRM"/>
    <property type="match status" value="1"/>
</dbReference>
<dbReference type="InterPro" id="IPR014720">
    <property type="entry name" value="dsRBD_dom"/>
</dbReference>
<protein>
    <recommendedName>
        <fullName evidence="1">DRBM domain-containing protein</fullName>
    </recommendedName>
</protein>
<evidence type="ECO:0000313" key="2">
    <source>
        <dbReference type="EMBL" id="QHT29438.1"/>
    </source>
</evidence>
<name>A0A6C0EK98_9ZZZZ</name>
<proteinExistence type="predicted"/>
<organism evidence="2">
    <name type="scientific">viral metagenome</name>
    <dbReference type="NCBI Taxonomy" id="1070528"/>
    <lineage>
        <taxon>unclassified sequences</taxon>
        <taxon>metagenomes</taxon>
        <taxon>organismal metagenomes</taxon>
    </lineage>
</organism>
<accession>A0A6C0EK98</accession>
<reference evidence="2" key="1">
    <citation type="journal article" date="2020" name="Nature">
        <title>Giant virus diversity and host interactions through global metagenomics.</title>
        <authorList>
            <person name="Schulz F."/>
            <person name="Roux S."/>
            <person name="Paez-Espino D."/>
            <person name="Jungbluth S."/>
            <person name="Walsh D.A."/>
            <person name="Denef V.J."/>
            <person name="McMahon K.D."/>
            <person name="Konstantinidis K.T."/>
            <person name="Eloe-Fadrosh E.A."/>
            <person name="Kyrpides N.C."/>
            <person name="Woyke T."/>
        </authorList>
    </citation>
    <scope>NUCLEOTIDE SEQUENCE</scope>
    <source>
        <strain evidence="2">GVMAG-M-3300005589-24</strain>
    </source>
</reference>
<dbReference type="Gene3D" id="3.30.160.20">
    <property type="match status" value="1"/>
</dbReference>